<organism evidence="1 2">
    <name type="scientific">Stackebrandtia endophytica</name>
    <dbReference type="NCBI Taxonomy" id="1496996"/>
    <lineage>
        <taxon>Bacteria</taxon>
        <taxon>Bacillati</taxon>
        <taxon>Actinomycetota</taxon>
        <taxon>Actinomycetes</taxon>
        <taxon>Glycomycetales</taxon>
        <taxon>Glycomycetaceae</taxon>
        <taxon>Stackebrandtia</taxon>
    </lineage>
</organism>
<name>A0A543B476_9ACTN</name>
<accession>A0A543B476</accession>
<evidence type="ECO:0000313" key="2">
    <source>
        <dbReference type="Proteomes" id="UP000317043"/>
    </source>
</evidence>
<comment type="caution">
    <text evidence="1">The sequence shown here is derived from an EMBL/GenBank/DDBJ whole genome shotgun (WGS) entry which is preliminary data.</text>
</comment>
<dbReference type="RefSeq" id="WP_142045069.1">
    <property type="nucleotide sequence ID" value="NZ_JBHTGS010000002.1"/>
</dbReference>
<dbReference type="InParanoid" id="A0A543B476"/>
<reference evidence="1 2" key="1">
    <citation type="submission" date="2019-06" db="EMBL/GenBank/DDBJ databases">
        <title>Sequencing the genomes of 1000 actinobacteria strains.</title>
        <authorList>
            <person name="Klenk H.-P."/>
        </authorList>
    </citation>
    <scope>NUCLEOTIDE SEQUENCE [LARGE SCALE GENOMIC DNA]</scope>
    <source>
        <strain evidence="1 2">DSM 45928</strain>
    </source>
</reference>
<dbReference type="InterPro" id="IPR025591">
    <property type="entry name" value="RloB"/>
</dbReference>
<dbReference type="OrthoDB" id="9796523at2"/>
<sequence length="198" mass="22883">MARRGAGRRRSRQPTRLTHRRLLVVCGGQVTEPQYFQGLRDFVGNRGVHVKVVIEDRSPHYIVKKAAESLKTDDFDQVWCVFDVDDFDCTAALTEARRRGVNIAMSHPCFDLWLLLHFEDCLTHVDGYQAIKPRLRRHIPDYGTSKSGKSVDFAMYRDRISHALRRAKDLDQNHERPHANPSTGVWRLVESIMEETRG</sequence>
<evidence type="ECO:0000313" key="1">
    <source>
        <dbReference type="EMBL" id="TQL79628.1"/>
    </source>
</evidence>
<dbReference type="Proteomes" id="UP000317043">
    <property type="component" value="Unassembled WGS sequence"/>
</dbReference>
<proteinExistence type="predicted"/>
<keyword evidence="2" id="KW-1185">Reference proteome</keyword>
<protein>
    <submittedName>
        <fullName evidence="1">RloB-like protein</fullName>
    </submittedName>
</protein>
<dbReference type="EMBL" id="VFOW01000001">
    <property type="protein sequence ID" value="TQL79628.1"/>
    <property type="molecule type" value="Genomic_DNA"/>
</dbReference>
<gene>
    <name evidence="1" type="ORF">FB566_5238</name>
</gene>
<dbReference type="Pfam" id="PF13707">
    <property type="entry name" value="RloB"/>
    <property type="match status" value="1"/>
</dbReference>
<dbReference type="AlphaFoldDB" id="A0A543B476"/>